<dbReference type="Pfam" id="PF07799">
    <property type="entry name" value="DUF1643"/>
    <property type="match status" value="1"/>
</dbReference>
<dbReference type="EMBL" id="CP032829">
    <property type="protein sequence ID" value="AYJ85746.1"/>
    <property type="molecule type" value="Genomic_DNA"/>
</dbReference>
<organism evidence="2 3">
    <name type="scientific">Sphingomonas paeninsulae</name>
    <dbReference type="NCBI Taxonomy" id="2319844"/>
    <lineage>
        <taxon>Bacteria</taxon>
        <taxon>Pseudomonadati</taxon>
        <taxon>Pseudomonadota</taxon>
        <taxon>Alphaproteobacteria</taxon>
        <taxon>Sphingomonadales</taxon>
        <taxon>Sphingomonadaceae</taxon>
        <taxon>Sphingomonas</taxon>
    </lineage>
</organism>
<keyword evidence="3" id="KW-1185">Reference proteome</keyword>
<dbReference type="AlphaFoldDB" id="A0A494TLB9"/>
<reference evidence="2 3" key="1">
    <citation type="submission" date="2018-09" db="EMBL/GenBank/DDBJ databases">
        <title>Sphingomonas peninsula sp. nov., isolated from fildes peninsula, Antarctic soil.</title>
        <authorList>
            <person name="Yingchao G."/>
        </authorList>
    </citation>
    <scope>NUCLEOTIDE SEQUENCE [LARGE SCALE GENOMIC DNA]</scope>
    <source>
        <strain evidence="2 3">YZ-8</strain>
    </source>
</reference>
<accession>A0A494TLB9</accession>
<dbReference type="RefSeq" id="WP_121152371.1">
    <property type="nucleotide sequence ID" value="NZ_CP032829.1"/>
</dbReference>
<protein>
    <submittedName>
        <fullName evidence="2">DUF1643 domain-containing protein</fullName>
    </submittedName>
</protein>
<dbReference type="OrthoDB" id="9807577at2"/>
<dbReference type="KEGG" id="spha:D3Y57_06905"/>
<evidence type="ECO:0000313" key="1">
    <source>
        <dbReference type="EMBL" id="AYJ85746.1"/>
    </source>
</evidence>
<sequence>MGEYLKAGAVLSHCGKYRYRLWREWRLGNSPHWDMFTDEAGKPIVDGAGEQWGEPKSCLFIMLNPSTADAEQDDPTIRRCVAFAKAWGYDRMEVVNLFAWRATDPSEVLAMTAKGDPIGRDNQRHVELALDDAGLVVCAWGAHGGHIGQDETMLGWIDGHWADPIPHALKVTKHGFPAHPLYLRADLKPSPYGGCNA</sequence>
<evidence type="ECO:0000313" key="2">
    <source>
        <dbReference type="EMBL" id="AYJ86218.1"/>
    </source>
</evidence>
<gene>
    <name evidence="1" type="ORF">D3Y57_06905</name>
    <name evidence="2" type="ORF">D3Y57_09875</name>
</gene>
<name>A0A494TLB9_SPHPE</name>
<dbReference type="Proteomes" id="UP000276254">
    <property type="component" value="Chromosome"/>
</dbReference>
<proteinExistence type="predicted"/>
<dbReference type="KEGG" id="spha:D3Y57_09875"/>
<dbReference type="InterPro" id="IPR012441">
    <property type="entry name" value="DUF1643"/>
</dbReference>
<evidence type="ECO:0000313" key="3">
    <source>
        <dbReference type="Proteomes" id="UP000276254"/>
    </source>
</evidence>
<dbReference type="EMBL" id="CP032829">
    <property type="protein sequence ID" value="AYJ86218.1"/>
    <property type="molecule type" value="Genomic_DNA"/>
</dbReference>